<feature type="domain" description="Yip1" evidence="6">
    <location>
        <begin position="9"/>
        <end position="170"/>
    </location>
</feature>
<evidence type="ECO:0000256" key="4">
    <source>
        <dbReference type="ARBA" id="ARBA00023136"/>
    </source>
</evidence>
<comment type="caution">
    <text evidence="7">The sequence shown here is derived from an EMBL/GenBank/DDBJ whole genome shotgun (WGS) entry which is preliminary data.</text>
</comment>
<accession>A0ABS7F4N7</accession>
<evidence type="ECO:0000256" key="5">
    <source>
        <dbReference type="SAM" id="Phobius"/>
    </source>
</evidence>
<proteinExistence type="predicted"/>
<evidence type="ECO:0000256" key="3">
    <source>
        <dbReference type="ARBA" id="ARBA00022989"/>
    </source>
</evidence>
<gene>
    <name evidence="7" type="ORF">K1J50_13455</name>
</gene>
<comment type="subcellular location">
    <subcellularLocation>
        <location evidence="1">Membrane</location>
        <topology evidence="1">Multi-pass membrane protein</topology>
    </subcellularLocation>
</comment>
<dbReference type="Pfam" id="PF04893">
    <property type="entry name" value="Yip1"/>
    <property type="match status" value="1"/>
</dbReference>
<evidence type="ECO:0000256" key="1">
    <source>
        <dbReference type="ARBA" id="ARBA00004141"/>
    </source>
</evidence>
<dbReference type="RefSeq" id="WP_220118229.1">
    <property type="nucleotide sequence ID" value="NZ_JAHZUY010000041.1"/>
</dbReference>
<keyword evidence="8" id="KW-1185">Reference proteome</keyword>
<feature type="transmembrane region" description="Helical" evidence="5">
    <location>
        <begin position="155"/>
        <end position="180"/>
    </location>
</feature>
<feature type="transmembrane region" description="Helical" evidence="5">
    <location>
        <begin position="112"/>
        <end position="135"/>
    </location>
</feature>
<protein>
    <submittedName>
        <fullName evidence="7">YIP1 family protein</fullName>
    </submittedName>
</protein>
<dbReference type="Proteomes" id="UP001519924">
    <property type="component" value="Unassembled WGS sequence"/>
</dbReference>
<dbReference type="EMBL" id="JAHZUY010000041">
    <property type="protein sequence ID" value="MBW8270488.1"/>
    <property type="molecule type" value="Genomic_DNA"/>
</dbReference>
<evidence type="ECO:0000259" key="6">
    <source>
        <dbReference type="Pfam" id="PF04893"/>
    </source>
</evidence>
<dbReference type="InterPro" id="IPR006977">
    <property type="entry name" value="Yip1_dom"/>
</dbReference>
<evidence type="ECO:0000256" key="2">
    <source>
        <dbReference type="ARBA" id="ARBA00022692"/>
    </source>
</evidence>
<sequence>MDIVARAQGMIRNPRGEWARIAGEAADTRALLLGYAAPLAAIPAVAGFLATLLLFGGRGVASALVSSIVGYVLGLVGLYIVAKIVEVLAPKFGGVADEPTAMKLVAYAATASWVFGAAVIIPLIGWIVALIGALYSLYTFYLGAPPVVRVPENQAVVFTIAVLVVAIVVNLLIGLVVQLFL</sequence>
<reference evidence="7 8" key="1">
    <citation type="submission" date="2021-08" db="EMBL/GenBank/DDBJ databases">
        <title>Caldovatus sediminis gen. nov., sp. nov., a moderately thermophilic bacterium isolated from a hot spring.</title>
        <authorList>
            <person name="Hu C.-J."/>
            <person name="Li W.-J."/>
            <person name="Xian W.-D."/>
        </authorList>
    </citation>
    <scope>NUCLEOTIDE SEQUENCE [LARGE SCALE GENOMIC DNA]</scope>
    <source>
        <strain evidence="7 8">SYSU G05006</strain>
    </source>
</reference>
<keyword evidence="3 5" id="KW-1133">Transmembrane helix</keyword>
<keyword evidence="2 5" id="KW-0812">Transmembrane</keyword>
<evidence type="ECO:0000313" key="8">
    <source>
        <dbReference type="Proteomes" id="UP001519924"/>
    </source>
</evidence>
<evidence type="ECO:0000313" key="7">
    <source>
        <dbReference type="EMBL" id="MBW8270488.1"/>
    </source>
</evidence>
<name>A0ABS7F4N7_9PROT</name>
<keyword evidence="4 5" id="KW-0472">Membrane</keyword>
<organism evidence="7 8">
    <name type="scientific">Caldovatus aquaticus</name>
    <dbReference type="NCBI Taxonomy" id="2865671"/>
    <lineage>
        <taxon>Bacteria</taxon>
        <taxon>Pseudomonadati</taxon>
        <taxon>Pseudomonadota</taxon>
        <taxon>Alphaproteobacteria</taxon>
        <taxon>Acetobacterales</taxon>
        <taxon>Roseomonadaceae</taxon>
        <taxon>Caldovatus</taxon>
    </lineage>
</organism>
<feature type="transmembrane region" description="Helical" evidence="5">
    <location>
        <begin position="30"/>
        <end position="55"/>
    </location>
</feature>
<feature type="transmembrane region" description="Helical" evidence="5">
    <location>
        <begin position="61"/>
        <end position="82"/>
    </location>
</feature>